<keyword evidence="2 8" id="KW-0812">Transmembrane</keyword>
<evidence type="ECO:0000256" key="4">
    <source>
        <dbReference type="ARBA" id="ARBA00022976"/>
    </source>
</evidence>
<dbReference type="PANTHER" id="PTHR10202">
    <property type="entry name" value="PRESENILIN"/>
    <property type="match status" value="1"/>
</dbReference>
<name>A0A7R9BW87_9CRUS</name>
<dbReference type="GO" id="GO:0007219">
    <property type="term" value="P:Notch signaling pathway"/>
    <property type="evidence" value="ECO:0007669"/>
    <property type="project" value="UniProtKB-KW"/>
</dbReference>
<gene>
    <name evidence="9" type="ORF">NMOB1V02_LOCUS9279</name>
</gene>
<keyword evidence="8" id="KW-0645">Protease</keyword>
<dbReference type="Proteomes" id="UP000678499">
    <property type="component" value="Unassembled WGS sequence"/>
</dbReference>
<dbReference type="GO" id="GO:0070765">
    <property type="term" value="C:gamma-secretase complex"/>
    <property type="evidence" value="ECO:0007669"/>
    <property type="project" value="TreeGrafter"/>
</dbReference>
<evidence type="ECO:0000313" key="9">
    <source>
        <dbReference type="EMBL" id="CAD7281639.1"/>
    </source>
</evidence>
<dbReference type="InterPro" id="IPR042524">
    <property type="entry name" value="Presenilin_C"/>
</dbReference>
<reference evidence="9" key="1">
    <citation type="submission" date="2020-11" db="EMBL/GenBank/DDBJ databases">
        <authorList>
            <person name="Tran Van P."/>
        </authorList>
    </citation>
    <scope>NUCLEOTIDE SEQUENCE</scope>
</reference>
<feature type="transmembrane region" description="Helical" evidence="8">
    <location>
        <begin position="79"/>
        <end position="105"/>
    </location>
</feature>
<comment type="domain">
    <text evidence="8">The PAL motif is required for normal active site conformation.</text>
</comment>
<dbReference type="InterPro" id="IPR006639">
    <property type="entry name" value="Preselin/SPP"/>
</dbReference>
<keyword evidence="7 8" id="KW-0472">Membrane</keyword>
<dbReference type="EMBL" id="CAJPEX010003038">
    <property type="protein sequence ID" value="CAG0921791.1"/>
    <property type="molecule type" value="Genomic_DNA"/>
</dbReference>
<dbReference type="GO" id="GO:0016485">
    <property type="term" value="P:protein processing"/>
    <property type="evidence" value="ECO:0007669"/>
    <property type="project" value="InterPro"/>
</dbReference>
<keyword evidence="5 8" id="KW-1133">Transmembrane helix</keyword>
<comment type="similarity">
    <text evidence="1 8">Belongs to the peptidase A22A family.</text>
</comment>
<dbReference type="GO" id="GO:0042500">
    <property type="term" value="F:aspartic endopeptidase activity, intramembrane cleaving"/>
    <property type="evidence" value="ECO:0007669"/>
    <property type="project" value="InterPro"/>
</dbReference>
<dbReference type="GO" id="GO:0005789">
    <property type="term" value="C:endoplasmic reticulum membrane"/>
    <property type="evidence" value="ECO:0007669"/>
    <property type="project" value="UniProtKB-SubCell"/>
</dbReference>
<dbReference type="PRINTS" id="PR01072">
    <property type="entry name" value="PRESENILIN"/>
</dbReference>
<evidence type="ECO:0000256" key="7">
    <source>
        <dbReference type="ARBA" id="ARBA00023136"/>
    </source>
</evidence>
<dbReference type="Pfam" id="PF01080">
    <property type="entry name" value="Presenilin"/>
    <property type="match status" value="1"/>
</dbReference>
<proteinExistence type="inferred from homology"/>
<dbReference type="InterPro" id="IPR001108">
    <property type="entry name" value="Peptidase_A22A"/>
</dbReference>
<comment type="subcellular location">
    <subcellularLocation>
        <location evidence="8">Endoplasmic reticulum membrane</location>
        <topology evidence="8">Multi-pass membrane protein</topology>
    </subcellularLocation>
    <subcellularLocation>
        <location evidence="8">Golgi apparatus membrane</location>
        <topology evidence="8">Multi-pass membrane protein</topology>
    </subcellularLocation>
</comment>
<comment type="function">
    <text evidence="8">Probable subunit of the gamma-secretase complex, an endoprotease complex that catalyzes the intramembrane cleavage of integral membrane proteins such as Notch receptors.</text>
</comment>
<keyword evidence="8" id="KW-0378">Hydrolase</keyword>
<evidence type="ECO:0000256" key="1">
    <source>
        <dbReference type="ARBA" id="ARBA00008604"/>
    </source>
</evidence>
<feature type="transmembrane region" description="Helical" evidence="8">
    <location>
        <begin position="293"/>
        <end position="315"/>
    </location>
</feature>
<evidence type="ECO:0000256" key="3">
    <source>
        <dbReference type="ARBA" id="ARBA00022824"/>
    </source>
</evidence>
<feature type="transmembrane region" description="Helical" evidence="8">
    <location>
        <begin position="321"/>
        <end position="338"/>
    </location>
</feature>
<feature type="transmembrane region" description="Helical" evidence="8">
    <location>
        <begin position="194"/>
        <end position="212"/>
    </location>
</feature>
<feature type="transmembrane region" description="Helical" evidence="8">
    <location>
        <begin position="15"/>
        <end position="35"/>
    </location>
</feature>
<feature type="transmembrane region" description="Helical" evidence="8">
    <location>
        <begin position="169"/>
        <end position="187"/>
    </location>
</feature>
<feature type="transmembrane region" description="Helical" evidence="8">
    <location>
        <begin position="269"/>
        <end position="286"/>
    </location>
</feature>
<evidence type="ECO:0000256" key="5">
    <source>
        <dbReference type="ARBA" id="ARBA00022989"/>
    </source>
</evidence>
<dbReference type="GO" id="GO:0000139">
    <property type="term" value="C:Golgi membrane"/>
    <property type="evidence" value="ECO:0007669"/>
    <property type="project" value="UniProtKB-SubCell"/>
</dbReference>
<dbReference type="SMART" id="SM00730">
    <property type="entry name" value="PSN"/>
    <property type="match status" value="1"/>
</dbReference>
<protein>
    <recommendedName>
        <fullName evidence="8">Presenilin</fullName>
        <ecNumber evidence="8">3.4.23.-</ecNumber>
    </recommendedName>
</protein>
<dbReference type="OrthoDB" id="20287at2759"/>
<evidence type="ECO:0000256" key="2">
    <source>
        <dbReference type="ARBA" id="ARBA00022692"/>
    </source>
</evidence>
<dbReference type="AlphaFoldDB" id="A0A7R9BW87"/>
<keyword evidence="3 8" id="KW-0256">Endoplasmic reticulum</keyword>
<keyword evidence="10" id="KW-1185">Reference proteome</keyword>
<evidence type="ECO:0000256" key="6">
    <source>
        <dbReference type="ARBA" id="ARBA00023034"/>
    </source>
</evidence>
<evidence type="ECO:0000256" key="8">
    <source>
        <dbReference type="RuleBase" id="RU361148"/>
    </source>
</evidence>
<accession>A0A7R9BW87</accession>
<keyword evidence="4 8" id="KW-0914">Notch signaling pathway</keyword>
<dbReference type="EC" id="3.4.23.-" evidence="8"/>
<dbReference type="EMBL" id="OA885075">
    <property type="protein sequence ID" value="CAD7281639.1"/>
    <property type="molecule type" value="Genomic_DNA"/>
</dbReference>
<sequence>MNEERASEIMNEGSWKVVALIVPLTLCFLLSLGLVELDYAVARMRNVTAIIAQVDSNNASMVRELANALGMSSLTELQAALIIGLMMLVMVAIVTTVVVILYRYLHCLWCLTGYAFCAITVLLGFLGTRNLAKICSLLKIYVDYVSFFFVVWNVTLTGSVVLFMDGPTLAHQGYCVFYASMFVNYLLGIMRPTLILWVAVVLLGFWDLFAVLCPCGPLRMLVNTAQTRGDMDSKFLRALVYSAAVLLATESGTMETEKEEEEEERGPKLGLGDFIFYSVVICLSRVDSGYYSVLLSYIVILFGLMCTLVILVLLAKPLPALPIPIFLSVTVFFIYRYMVAEFHDKVNAVQVFL</sequence>
<dbReference type="Gene3D" id="1.10.472.100">
    <property type="entry name" value="Presenilin"/>
    <property type="match status" value="1"/>
</dbReference>
<dbReference type="GO" id="GO:0006509">
    <property type="term" value="P:membrane protein ectodomain proteolysis"/>
    <property type="evidence" value="ECO:0007669"/>
    <property type="project" value="TreeGrafter"/>
</dbReference>
<feature type="transmembrane region" description="Helical" evidence="8">
    <location>
        <begin position="111"/>
        <end position="132"/>
    </location>
</feature>
<dbReference type="PANTHER" id="PTHR10202:SF13">
    <property type="entry name" value="PRESENILIN HOMOLOG"/>
    <property type="match status" value="1"/>
</dbReference>
<evidence type="ECO:0000313" key="10">
    <source>
        <dbReference type="Proteomes" id="UP000678499"/>
    </source>
</evidence>
<organism evidence="9">
    <name type="scientific">Notodromas monacha</name>
    <dbReference type="NCBI Taxonomy" id="399045"/>
    <lineage>
        <taxon>Eukaryota</taxon>
        <taxon>Metazoa</taxon>
        <taxon>Ecdysozoa</taxon>
        <taxon>Arthropoda</taxon>
        <taxon>Crustacea</taxon>
        <taxon>Oligostraca</taxon>
        <taxon>Ostracoda</taxon>
        <taxon>Podocopa</taxon>
        <taxon>Podocopida</taxon>
        <taxon>Cypridocopina</taxon>
        <taxon>Cypridoidea</taxon>
        <taxon>Cyprididae</taxon>
        <taxon>Notodromas</taxon>
    </lineage>
</organism>
<keyword evidence="6 8" id="KW-0333">Golgi apparatus</keyword>
<feature type="transmembrane region" description="Helical" evidence="8">
    <location>
        <begin position="144"/>
        <end position="163"/>
    </location>
</feature>
<comment type="subunit">
    <text evidence="8">Homodimer.</text>
</comment>